<dbReference type="EMBL" id="JAIWYP010000004">
    <property type="protein sequence ID" value="KAH3842877.1"/>
    <property type="molecule type" value="Genomic_DNA"/>
</dbReference>
<evidence type="ECO:0000313" key="1">
    <source>
        <dbReference type="EMBL" id="KAH3842877.1"/>
    </source>
</evidence>
<reference evidence="1" key="2">
    <citation type="submission" date="2020-11" db="EMBL/GenBank/DDBJ databases">
        <authorList>
            <person name="McCartney M.A."/>
            <person name="Auch B."/>
            <person name="Kono T."/>
            <person name="Mallez S."/>
            <person name="Becker A."/>
            <person name="Gohl D.M."/>
            <person name="Silverstein K.A.T."/>
            <person name="Koren S."/>
            <person name="Bechman K.B."/>
            <person name="Herman A."/>
            <person name="Abrahante J.E."/>
            <person name="Garbe J."/>
        </authorList>
    </citation>
    <scope>NUCLEOTIDE SEQUENCE</scope>
    <source>
        <strain evidence="1">Duluth1</strain>
        <tissue evidence="1">Whole animal</tissue>
    </source>
</reference>
<dbReference type="AlphaFoldDB" id="A0A9D4KPB9"/>
<accession>A0A9D4KPB9</accession>
<dbReference type="Proteomes" id="UP000828390">
    <property type="component" value="Unassembled WGS sequence"/>
</dbReference>
<sequence length="63" mass="6551">MGGHAQDISVELAAFQGAVNTLSARIPAVPINHPYICPLLAISGEVNESACPEAASNIHRQLS</sequence>
<protein>
    <submittedName>
        <fullName evidence="1">Uncharacterized protein</fullName>
    </submittedName>
</protein>
<name>A0A9D4KPB9_DREPO</name>
<evidence type="ECO:0000313" key="2">
    <source>
        <dbReference type="Proteomes" id="UP000828390"/>
    </source>
</evidence>
<gene>
    <name evidence="1" type="ORF">DPMN_116381</name>
</gene>
<organism evidence="1 2">
    <name type="scientific">Dreissena polymorpha</name>
    <name type="common">Zebra mussel</name>
    <name type="synonym">Mytilus polymorpha</name>
    <dbReference type="NCBI Taxonomy" id="45954"/>
    <lineage>
        <taxon>Eukaryota</taxon>
        <taxon>Metazoa</taxon>
        <taxon>Spiralia</taxon>
        <taxon>Lophotrochozoa</taxon>
        <taxon>Mollusca</taxon>
        <taxon>Bivalvia</taxon>
        <taxon>Autobranchia</taxon>
        <taxon>Heteroconchia</taxon>
        <taxon>Euheterodonta</taxon>
        <taxon>Imparidentia</taxon>
        <taxon>Neoheterodontei</taxon>
        <taxon>Myida</taxon>
        <taxon>Dreissenoidea</taxon>
        <taxon>Dreissenidae</taxon>
        <taxon>Dreissena</taxon>
    </lineage>
</organism>
<comment type="caution">
    <text evidence="1">The sequence shown here is derived from an EMBL/GenBank/DDBJ whole genome shotgun (WGS) entry which is preliminary data.</text>
</comment>
<keyword evidence="2" id="KW-1185">Reference proteome</keyword>
<reference evidence="1" key="1">
    <citation type="journal article" date="2019" name="bioRxiv">
        <title>The Genome of the Zebra Mussel, Dreissena polymorpha: A Resource for Invasive Species Research.</title>
        <authorList>
            <person name="McCartney M.A."/>
            <person name="Auch B."/>
            <person name="Kono T."/>
            <person name="Mallez S."/>
            <person name="Zhang Y."/>
            <person name="Obille A."/>
            <person name="Becker A."/>
            <person name="Abrahante J.E."/>
            <person name="Garbe J."/>
            <person name="Badalamenti J.P."/>
            <person name="Herman A."/>
            <person name="Mangelson H."/>
            <person name="Liachko I."/>
            <person name="Sullivan S."/>
            <person name="Sone E.D."/>
            <person name="Koren S."/>
            <person name="Silverstein K.A.T."/>
            <person name="Beckman K.B."/>
            <person name="Gohl D.M."/>
        </authorList>
    </citation>
    <scope>NUCLEOTIDE SEQUENCE</scope>
    <source>
        <strain evidence="1">Duluth1</strain>
        <tissue evidence="1">Whole animal</tissue>
    </source>
</reference>
<proteinExistence type="predicted"/>